<dbReference type="PROSITE" id="PS52029">
    <property type="entry name" value="LD_TPASE"/>
    <property type="match status" value="1"/>
</dbReference>
<dbReference type="EMBL" id="AP018664">
    <property type="protein sequence ID" value="BBD97917.1"/>
    <property type="molecule type" value="Genomic_DNA"/>
</dbReference>
<evidence type="ECO:0000256" key="5">
    <source>
        <dbReference type="ARBA" id="ARBA00022984"/>
    </source>
</evidence>
<dbReference type="Proteomes" id="UP000279959">
    <property type="component" value="Chromosome"/>
</dbReference>
<dbReference type="InterPro" id="IPR038063">
    <property type="entry name" value="Transpep_catalytic_dom"/>
</dbReference>
<feature type="domain" description="L,D-TPase catalytic" evidence="9">
    <location>
        <begin position="261"/>
        <end position="394"/>
    </location>
</feature>
<proteinExistence type="inferred from homology"/>
<accession>A0A494W5S5</accession>
<evidence type="ECO:0000259" key="9">
    <source>
        <dbReference type="PROSITE" id="PS52029"/>
    </source>
</evidence>
<evidence type="ECO:0000256" key="7">
    <source>
        <dbReference type="PROSITE-ProRule" id="PRU01373"/>
    </source>
</evidence>
<dbReference type="GO" id="GO:0071972">
    <property type="term" value="F:peptidoglycan L,D-transpeptidase activity"/>
    <property type="evidence" value="ECO:0007669"/>
    <property type="project" value="TreeGrafter"/>
</dbReference>
<keyword evidence="6 7" id="KW-0961">Cell wall biogenesis/degradation</keyword>
<sequence>MEPRKSTVRKASQAAFVRLMRLRIDRMGEDALKNTILLAALLCGACNVSVTEANNSAADRPATAERTEAQAGARTSSDYDFQMVQEEAGKAPAPNPILQAQVSLDRRGFSPGVIDGRDGMSFKAALRGFQDANGLPVTGEYDRKTAQALLAGQDNPTSWLVRIPEGFARGPFFNVPKGLNEQAKLPALTYRNLLEKLAERFHTTPETLVALNPPGTKVGAGTTIRVPAVANQPIARIEGDERGWGETLAGLGVAKDQPQADHLVVDKSEGLLKVYDADNRLIAQFPVTTGSDHDPLPLGEWTIRGVSRNPDFHYNPDLFWDASSKDEKAVLKPGPNGPVGVVWIDISKDHYGIHGTPEPQTIGRTESHGCIRLTNWDAARLAQMVKAGIKAKFQA</sequence>
<name>A0A494W5S5_9SPHN</name>
<evidence type="ECO:0000256" key="8">
    <source>
        <dbReference type="SAM" id="MobiDB-lite"/>
    </source>
</evidence>
<dbReference type="GO" id="GO:0008360">
    <property type="term" value="P:regulation of cell shape"/>
    <property type="evidence" value="ECO:0007669"/>
    <property type="project" value="UniProtKB-UniRule"/>
</dbReference>
<evidence type="ECO:0000256" key="6">
    <source>
        <dbReference type="ARBA" id="ARBA00023316"/>
    </source>
</evidence>
<protein>
    <submittedName>
        <fullName evidence="10">Murein L,D-transpeptidase</fullName>
    </submittedName>
</protein>
<dbReference type="AlphaFoldDB" id="A0A494W5S5"/>
<dbReference type="Gene3D" id="1.10.101.10">
    <property type="entry name" value="PGBD-like superfamily/PGBD"/>
    <property type="match status" value="1"/>
</dbReference>
<organism evidence="10 11">
    <name type="scientific">Sphingobium amiense</name>
    <dbReference type="NCBI Taxonomy" id="135719"/>
    <lineage>
        <taxon>Bacteria</taxon>
        <taxon>Pseudomonadati</taxon>
        <taxon>Pseudomonadota</taxon>
        <taxon>Alphaproteobacteria</taxon>
        <taxon>Sphingomonadales</taxon>
        <taxon>Sphingomonadaceae</taxon>
        <taxon>Sphingobium</taxon>
    </lineage>
</organism>
<feature type="active site" description="Proton donor/acceptor" evidence="7">
    <location>
        <position position="354"/>
    </location>
</feature>
<dbReference type="GO" id="GO:0071555">
    <property type="term" value="P:cell wall organization"/>
    <property type="evidence" value="ECO:0007669"/>
    <property type="project" value="UniProtKB-UniRule"/>
</dbReference>
<dbReference type="Pfam" id="PF01471">
    <property type="entry name" value="PG_binding_1"/>
    <property type="match status" value="1"/>
</dbReference>
<evidence type="ECO:0000313" key="10">
    <source>
        <dbReference type="EMBL" id="BBD97917.1"/>
    </source>
</evidence>
<keyword evidence="3" id="KW-0808">Transferase</keyword>
<keyword evidence="5 7" id="KW-0573">Peptidoglycan synthesis</keyword>
<evidence type="ECO:0000256" key="3">
    <source>
        <dbReference type="ARBA" id="ARBA00022679"/>
    </source>
</evidence>
<evidence type="ECO:0000256" key="4">
    <source>
        <dbReference type="ARBA" id="ARBA00022960"/>
    </source>
</evidence>
<dbReference type="InterPro" id="IPR050979">
    <property type="entry name" value="LD-transpeptidase"/>
</dbReference>
<dbReference type="PANTHER" id="PTHR30582">
    <property type="entry name" value="L,D-TRANSPEPTIDASE"/>
    <property type="match status" value="1"/>
</dbReference>
<dbReference type="PANTHER" id="PTHR30582:SF30">
    <property type="entry name" value="BLR4375 PROTEIN"/>
    <property type="match status" value="1"/>
</dbReference>
<feature type="region of interest" description="Disordered" evidence="8">
    <location>
        <begin position="54"/>
        <end position="77"/>
    </location>
</feature>
<evidence type="ECO:0000256" key="1">
    <source>
        <dbReference type="ARBA" id="ARBA00004752"/>
    </source>
</evidence>
<dbReference type="GO" id="GO:0018104">
    <property type="term" value="P:peptidoglycan-protein cross-linking"/>
    <property type="evidence" value="ECO:0007669"/>
    <property type="project" value="TreeGrafter"/>
</dbReference>
<dbReference type="InterPro" id="IPR002477">
    <property type="entry name" value="Peptidoglycan-bd-like"/>
</dbReference>
<dbReference type="GO" id="GO:0005576">
    <property type="term" value="C:extracellular region"/>
    <property type="evidence" value="ECO:0007669"/>
    <property type="project" value="TreeGrafter"/>
</dbReference>
<dbReference type="InterPro" id="IPR005490">
    <property type="entry name" value="LD_TPept_cat_dom"/>
</dbReference>
<dbReference type="Gene3D" id="2.40.440.10">
    <property type="entry name" value="L,D-transpeptidase catalytic domain-like"/>
    <property type="match status" value="1"/>
</dbReference>
<reference evidence="10 11" key="1">
    <citation type="submission" date="2018-05" db="EMBL/GenBank/DDBJ databases">
        <title>Complete Genome Sequence of the Nonylphenol-Degrading Bacterium Sphingobium amiense DSM 16289T.</title>
        <authorList>
            <person name="Ootsuka M."/>
            <person name="Nishizawa T."/>
            <person name="Ohta H."/>
        </authorList>
    </citation>
    <scope>NUCLEOTIDE SEQUENCE [LARGE SCALE GENOMIC DNA]</scope>
    <source>
        <strain evidence="10 11">DSM 16289</strain>
    </source>
</reference>
<dbReference type="SUPFAM" id="SSF141523">
    <property type="entry name" value="L,D-transpeptidase catalytic domain-like"/>
    <property type="match status" value="1"/>
</dbReference>
<comment type="pathway">
    <text evidence="1 7">Cell wall biogenesis; peptidoglycan biosynthesis.</text>
</comment>
<feature type="active site" description="Nucleophile" evidence="7">
    <location>
        <position position="370"/>
    </location>
</feature>
<dbReference type="SUPFAM" id="SSF47090">
    <property type="entry name" value="PGBD-like"/>
    <property type="match status" value="1"/>
</dbReference>
<comment type="similarity">
    <text evidence="2">Belongs to the YkuD family.</text>
</comment>
<gene>
    <name evidence="10" type="ORF">SAMIE_1014180</name>
</gene>
<dbReference type="KEGG" id="sami:SAMIE_1014180"/>
<dbReference type="InterPro" id="IPR036366">
    <property type="entry name" value="PGBDSf"/>
</dbReference>
<dbReference type="Pfam" id="PF03734">
    <property type="entry name" value="YkuD"/>
    <property type="match status" value="1"/>
</dbReference>
<dbReference type="InterPro" id="IPR036365">
    <property type="entry name" value="PGBD-like_sf"/>
</dbReference>
<evidence type="ECO:0000313" key="11">
    <source>
        <dbReference type="Proteomes" id="UP000279959"/>
    </source>
</evidence>
<dbReference type="UniPathway" id="UPA00219"/>
<dbReference type="GO" id="GO:0016740">
    <property type="term" value="F:transferase activity"/>
    <property type="evidence" value="ECO:0007669"/>
    <property type="project" value="UniProtKB-KW"/>
</dbReference>
<dbReference type="CDD" id="cd16913">
    <property type="entry name" value="YkuD_like"/>
    <property type="match status" value="1"/>
</dbReference>
<evidence type="ECO:0000256" key="2">
    <source>
        <dbReference type="ARBA" id="ARBA00005992"/>
    </source>
</evidence>
<keyword evidence="11" id="KW-1185">Reference proteome</keyword>
<keyword evidence="4 7" id="KW-0133">Cell shape</keyword>